<dbReference type="Pfam" id="PF13492">
    <property type="entry name" value="GAF_3"/>
    <property type="match status" value="1"/>
</dbReference>
<reference evidence="17" key="3">
    <citation type="submission" date="2018-04" db="EMBL/GenBank/DDBJ databases">
        <authorList>
            <person name="Go L.Y."/>
            <person name="Mitchell J.A."/>
        </authorList>
    </citation>
    <scope>NUCLEOTIDE SEQUENCE</scope>
    <source>
        <strain evidence="17">BSAS1 3</strain>
    </source>
</reference>
<dbReference type="EC" id="2.7.13.3" evidence="3"/>
<dbReference type="GO" id="GO:0005737">
    <property type="term" value="C:cytoplasm"/>
    <property type="evidence" value="ECO:0007669"/>
    <property type="project" value="UniProtKB-ARBA"/>
</dbReference>
<dbReference type="GO" id="GO:0042802">
    <property type="term" value="F:identical protein binding"/>
    <property type="evidence" value="ECO:0007669"/>
    <property type="project" value="UniProtKB-ARBA"/>
</dbReference>
<dbReference type="KEGG" id="bths:CNY62_10985"/>
<dbReference type="InterPro" id="IPR003594">
    <property type="entry name" value="HATPase_dom"/>
</dbReference>
<dbReference type="SUPFAM" id="SSF55781">
    <property type="entry name" value="GAF domain-like"/>
    <property type="match status" value="1"/>
</dbReference>
<dbReference type="PROSITE" id="PS50109">
    <property type="entry name" value="HIS_KIN"/>
    <property type="match status" value="1"/>
</dbReference>
<evidence type="ECO:0000256" key="13">
    <source>
        <dbReference type="ARBA" id="ARBA00057300"/>
    </source>
</evidence>
<dbReference type="STRING" id="2756.BFR44_05070"/>
<dbReference type="SUPFAM" id="SSF55874">
    <property type="entry name" value="ATPase domain of HSP90 chaperone/DNA topoisomerase II/histidine kinase"/>
    <property type="match status" value="1"/>
</dbReference>
<dbReference type="GO" id="GO:0005886">
    <property type="term" value="C:plasma membrane"/>
    <property type="evidence" value="ECO:0007669"/>
    <property type="project" value="TreeGrafter"/>
</dbReference>
<evidence type="ECO:0000313" key="19">
    <source>
        <dbReference type="Proteomes" id="UP000270190"/>
    </source>
</evidence>
<dbReference type="FunFam" id="3.40.50.300:FF:000483">
    <property type="entry name" value="Sensor histidine kinase KdpD"/>
    <property type="match status" value="1"/>
</dbReference>
<keyword evidence="8 16" id="KW-0418">Kinase</keyword>
<evidence type="ECO:0000256" key="12">
    <source>
        <dbReference type="ARBA" id="ARBA00023136"/>
    </source>
</evidence>
<evidence type="ECO:0000256" key="7">
    <source>
        <dbReference type="ARBA" id="ARBA00022741"/>
    </source>
</evidence>
<feature type="transmembrane region" description="Helical" evidence="14">
    <location>
        <begin position="442"/>
        <end position="462"/>
    </location>
</feature>
<evidence type="ECO:0000256" key="8">
    <source>
        <dbReference type="ARBA" id="ARBA00022777"/>
    </source>
</evidence>
<keyword evidence="6 14" id="KW-0812">Transmembrane</keyword>
<keyword evidence="18" id="KW-1185">Reference proteome</keyword>
<organism evidence="16 18">
    <name type="scientific">Brochothrix thermosphacta</name>
    <name type="common">Microbacterium thermosphactum</name>
    <dbReference type="NCBI Taxonomy" id="2756"/>
    <lineage>
        <taxon>Bacteria</taxon>
        <taxon>Bacillati</taxon>
        <taxon>Bacillota</taxon>
        <taxon>Bacilli</taxon>
        <taxon>Bacillales</taxon>
        <taxon>Listeriaceae</taxon>
        <taxon>Brochothrix</taxon>
    </lineage>
</organism>
<dbReference type="OrthoDB" id="9806130at2"/>
<dbReference type="InterPro" id="IPR003852">
    <property type="entry name" value="Sig_transdc_His_kinase_KdpD_N"/>
</dbReference>
<evidence type="ECO:0000256" key="5">
    <source>
        <dbReference type="ARBA" id="ARBA00022679"/>
    </source>
</evidence>
<dbReference type="Proteomes" id="UP000270190">
    <property type="component" value="Unassembled WGS sequence"/>
</dbReference>
<dbReference type="InterPro" id="IPR027417">
    <property type="entry name" value="P-loop_NTPase"/>
</dbReference>
<dbReference type="InterPro" id="IPR029016">
    <property type="entry name" value="GAF-like_dom_sf"/>
</dbReference>
<dbReference type="Gene3D" id="1.10.287.130">
    <property type="match status" value="1"/>
</dbReference>
<comment type="subcellular location">
    <subcellularLocation>
        <location evidence="2">Membrane</location>
        <topology evidence="2">Multi-pass membrane protein</topology>
    </subcellularLocation>
</comment>
<dbReference type="Pfam" id="PF02518">
    <property type="entry name" value="HATPase_c"/>
    <property type="match status" value="1"/>
</dbReference>
<evidence type="ECO:0000259" key="15">
    <source>
        <dbReference type="PROSITE" id="PS50109"/>
    </source>
</evidence>
<dbReference type="Gene3D" id="1.20.120.620">
    <property type="entry name" value="Backbone structure of the membrane domain of e. Coli histidine kinase receptor kdpd"/>
    <property type="match status" value="1"/>
</dbReference>
<evidence type="ECO:0000313" key="17">
    <source>
        <dbReference type="EMBL" id="SPP27405.1"/>
    </source>
</evidence>
<reference evidence="16 18" key="1">
    <citation type="submission" date="2017-09" db="EMBL/GenBank/DDBJ databases">
        <title>Complete Genome Sequences of Two Strains of the Meat Spoilage Bacterium Brochothrix thermosphacta Isolated from Ground Chicken.</title>
        <authorList>
            <person name="Paoli G.C."/>
            <person name="Wijey C."/>
            <person name="Chen C.-Y."/>
            <person name="Nguyen L."/>
            <person name="Yan X."/>
            <person name="Irwin P.L."/>
        </authorList>
    </citation>
    <scope>NUCLEOTIDE SEQUENCE [LARGE SCALE GENOMIC DNA]</scope>
    <source>
        <strain evidence="16 18">BI</strain>
    </source>
</reference>
<dbReference type="Gene3D" id="3.30.565.10">
    <property type="entry name" value="Histidine kinase-like ATPase, C-terminal domain"/>
    <property type="match status" value="1"/>
</dbReference>
<evidence type="ECO:0000256" key="6">
    <source>
        <dbReference type="ARBA" id="ARBA00022692"/>
    </source>
</evidence>
<feature type="transmembrane region" description="Helical" evidence="14">
    <location>
        <begin position="474"/>
        <end position="496"/>
    </location>
</feature>
<feature type="transmembrane region" description="Helical" evidence="14">
    <location>
        <begin position="401"/>
        <end position="421"/>
    </location>
</feature>
<evidence type="ECO:0000256" key="2">
    <source>
        <dbReference type="ARBA" id="ARBA00004141"/>
    </source>
</evidence>
<dbReference type="EMBL" id="OUNC01000006">
    <property type="protein sequence ID" value="SPP27405.1"/>
    <property type="molecule type" value="Genomic_DNA"/>
</dbReference>
<evidence type="ECO:0000256" key="14">
    <source>
        <dbReference type="SAM" id="Phobius"/>
    </source>
</evidence>
<gene>
    <name evidence="17" type="primary">kdpD</name>
    <name evidence="17" type="ORF">BTBSAS_140037</name>
    <name evidence="16" type="ORF">CNY62_10985</name>
</gene>
<dbReference type="FunFam" id="3.30.565.10:FF:000042">
    <property type="entry name" value="Two-component sensor histidine kinase KdpD"/>
    <property type="match status" value="1"/>
</dbReference>
<keyword evidence="7" id="KW-0547">Nucleotide-binding</keyword>
<evidence type="ECO:0000256" key="4">
    <source>
        <dbReference type="ARBA" id="ARBA00022553"/>
    </source>
</evidence>
<dbReference type="GO" id="GO:0000155">
    <property type="term" value="F:phosphorelay sensor kinase activity"/>
    <property type="evidence" value="ECO:0007669"/>
    <property type="project" value="InterPro"/>
</dbReference>
<keyword evidence="11" id="KW-0902">Two-component regulatory system</keyword>
<evidence type="ECO:0000256" key="9">
    <source>
        <dbReference type="ARBA" id="ARBA00022840"/>
    </source>
</evidence>
<dbReference type="Gene3D" id="3.30.450.40">
    <property type="match status" value="1"/>
</dbReference>
<evidence type="ECO:0000313" key="18">
    <source>
        <dbReference type="Proteomes" id="UP000243591"/>
    </source>
</evidence>
<dbReference type="Pfam" id="PF13493">
    <property type="entry name" value="DUF4118"/>
    <property type="match status" value="1"/>
</dbReference>
<keyword evidence="10 14" id="KW-1133">Transmembrane helix</keyword>
<dbReference type="InterPro" id="IPR003661">
    <property type="entry name" value="HisK_dim/P_dom"/>
</dbReference>
<evidence type="ECO:0000256" key="10">
    <source>
        <dbReference type="ARBA" id="ARBA00022989"/>
    </source>
</evidence>
<keyword evidence="4" id="KW-0597">Phosphoprotein</keyword>
<proteinExistence type="predicted"/>
<feature type="domain" description="Histidine kinase" evidence="15">
    <location>
        <begin position="675"/>
        <end position="893"/>
    </location>
</feature>
<protein>
    <recommendedName>
        <fullName evidence="3">histidine kinase</fullName>
        <ecNumber evidence="3">2.7.13.3</ecNumber>
    </recommendedName>
</protein>
<evidence type="ECO:0000256" key="1">
    <source>
        <dbReference type="ARBA" id="ARBA00000085"/>
    </source>
</evidence>
<dbReference type="InterPro" id="IPR025201">
    <property type="entry name" value="KdpD_TM"/>
</dbReference>
<reference evidence="19" key="2">
    <citation type="submission" date="2018-04" db="EMBL/GenBank/DDBJ databases">
        <authorList>
            <person name="Illikoud N."/>
        </authorList>
    </citation>
    <scope>NUCLEOTIDE SEQUENCE [LARGE SCALE GENOMIC DNA]</scope>
</reference>
<dbReference type="InterPro" id="IPR036097">
    <property type="entry name" value="HisK_dim/P_sf"/>
</dbReference>
<comment type="catalytic activity">
    <reaction evidence="1">
        <text>ATP + protein L-histidine = ADP + protein N-phospho-L-histidine.</text>
        <dbReference type="EC" id="2.7.13.3"/>
    </reaction>
</comment>
<keyword evidence="12 14" id="KW-0472">Membrane</keyword>
<dbReference type="CDD" id="cd00082">
    <property type="entry name" value="HisKA"/>
    <property type="match status" value="1"/>
</dbReference>
<keyword evidence="5 17" id="KW-0808">Transferase</keyword>
<dbReference type="EMBL" id="CP023483">
    <property type="protein sequence ID" value="ATF26835.1"/>
    <property type="molecule type" value="Genomic_DNA"/>
</dbReference>
<sequence length="895" mass="101665">MIEDERPNPDAILKQVTQQNRQKTGKLRVFFGYAAGVGKTYAMLRDAHEQLLQGKKIMAGYIEPHVRPETLALLEGIPTIPVKQMSYKKMTLSEFDLDEALRLKPDIVLVDELAHTNVIGSRNKKRYQDIDELLHAGIDVYTTVNVQHIESLNDVVESITHVQVVETVPDTFLDQAYLRLIDIEPEELLERLRAGKIYRPLQAKKAMQHFFALENLKLLREIAVRRAADHIGMTNPIEEVSVRVKLLTYLDEEHIQGTEKCLRWTARLAAAFRSEWTLLVIENEEDEHDDLMREQRFKVMKLAQSLGADIVTLSGHDTLDTLTHYAKMTGVTDIIIAKQRNHSHVHRLFKQELEDDLIQRLPQVDLHIIPYHDKREGQKRNRLNHINFIQRHFSAADFIKMLFYILVATLLSKIVLLMHSGDQNVIIVYLFFILIISRVTHGYFYGALASVISVLLFNWLFVDPLYSLTVYKPGYPVTMVIMLLVALFTSNMMIRVKSQAKEAVRKEHRMTILYELNQQLLASQSLAGMMAIANTKVMETMGRSVIFYSGLPEGKSDRKLSVYRGDPTAAALTTPEEEAVAHWVYLNQKFAGSGTDTLNGAAGYYFPVVSQGRSLAVIGLRVNPERPLHRENLNFLKLLTSQLSLALERHRLMIEQQQTVIENEKEKMRGNLLRAISHDLRTPLTGILGASSAIIENHEKFSAELTLNLVKDIKEDSEWLIRMVENLLSVTRIDEGTMKVKKTPEAIEEIVGAAVRRIRKRFKETDLTVRVPEELLLVPMDGTLIEQVLINLIENAIKHAESTAISVIVKQRKQRVIFEVSDNGKGLPTQRLETLFRPFNNEQHSEIPVDATRGMGIGLSICQTIVAAHGGTIEACNKTQGGAVFRFTLPIKEGD</sequence>
<dbReference type="GO" id="GO:0005524">
    <property type="term" value="F:ATP binding"/>
    <property type="evidence" value="ECO:0007669"/>
    <property type="project" value="UniProtKB-KW"/>
</dbReference>
<dbReference type="InterPro" id="IPR003018">
    <property type="entry name" value="GAF"/>
</dbReference>
<dbReference type="Gene3D" id="3.40.50.300">
    <property type="entry name" value="P-loop containing nucleotide triphosphate hydrolases"/>
    <property type="match status" value="1"/>
</dbReference>
<dbReference type="InterPro" id="IPR005467">
    <property type="entry name" value="His_kinase_dom"/>
</dbReference>
<dbReference type="InterPro" id="IPR004358">
    <property type="entry name" value="Sig_transdc_His_kin-like_C"/>
</dbReference>
<keyword evidence="9" id="KW-0067">ATP-binding</keyword>
<evidence type="ECO:0000313" key="16">
    <source>
        <dbReference type="EMBL" id="ATF26835.1"/>
    </source>
</evidence>
<evidence type="ECO:0000256" key="3">
    <source>
        <dbReference type="ARBA" id="ARBA00012438"/>
    </source>
</evidence>
<dbReference type="InterPro" id="IPR052023">
    <property type="entry name" value="Histidine_kinase_KdpD"/>
</dbReference>
<dbReference type="InterPro" id="IPR036890">
    <property type="entry name" value="HATPase_C_sf"/>
</dbReference>
<dbReference type="InterPro" id="IPR038318">
    <property type="entry name" value="KdpD_sf"/>
</dbReference>
<dbReference type="Pfam" id="PF00512">
    <property type="entry name" value="HisKA"/>
    <property type="match status" value="1"/>
</dbReference>
<accession>A0A1D2KNF9</accession>
<comment type="function">
    <text evidence="13">Member of the two-component regulatory system KdpD/KdpE involved in the regulation of the kdp operon. KdpD may function as a membrane-associated protein kinase that phosphorylates KdpE in response to environmental signals.</text>
</comment>
<dbReference type="SMART" id="SM00387">
    <property type="entry name" value="HATPase_c"/>
    <property type="match status" value="1"/>
</dbReference>
<dbReference type="PANTHER" id="PTHR45569">
    <property type="entry name" value="SENSOR PROTEIN KDPD"/>
    <property type="match status" value="1"/>
</dbReference>
<name>A0A1D2KNF9_BROTH</name>
<dbReference type="PANTHER" id="PTHR45569:SF1">
    <property type="entry name" value="SENSOR PROTEIN KDPD"/>
    <property type="match status" value="1"/>
</dbReference>
<evidence type="ECO:0000256" key="11">
    <source>
        <dbReference type="ARBA" id="ARBA00023012"/>
    </source>
</evidence>
<dbReference type="PRINTS" id="PR00344">
    <property type="entry name" value="BCTRLSENSOR"/>
</dbReference>
<dbReference type="SUPFAM" id="SSF47384">
    <property type="entry name" value="Homodimeric domain of signal transducing histidine kinase"/>
    <property type="match status" value="1"/>
</dbReference>
<dbReference type="AlphaFoldDB" id="A0A1D2KNF9"/>
<dbReference type="CDD" id="cd00075">
    <property type="entry name" value="HATPase"/>
    <property type="match status" value="1"/>
</dbReference>
<dbReference type="Pfam" id="PF02702">
    <property type="entry name" value="KdpD"/>
    <property type="match status" value="1"/>
</dbReference>
<dbReference type="Proteomes" id="UP000243591">
    <property type="component" value="Chromosome"/>
</dbReference>
<dbReference type="SMART" id="SM00388">
    <property type="entry name" value="HisKA"/>
    <property type="match status" value="1"/>
</dbReference>